<evidence type="ECO:0000256" key="5">
    <source>
        <dbReference type="SAM" id="MobiDB-lite"/>
    </source>
</evidence>
<evidence type="ECO:0000259" key="6">
    <source>
        <dbReference type="Pfam" id="PF04542"/>
    </source>
</evidence>
<feature type="domain" description="RNA polymerase sigma-70 region 2" evidence="6">
    <location>
        <begin position="49"/>
        <end position="114"/>
    </location>
</feature>
<dbReference type="SUPFAM" id="SSF88659">
    <property type="entry name" value="Sigma3 and sigma4 domains of RNA polymerase sigma factors"/>
    <property type="match status" value="1"/>
</dbReference>
<dbReference type="RefSeq" id="WP_182558369.1">
    <property type="nucleotide sequence ID" value="NZ_JACGWT010000001.1"/>
</dbReference>
<dbReference type="NCBIfam" id="NF007228">
    <property type="entry name" value="PRK09646.1"/>
    <property type="match status" value="1"/>
</dbReference>
<evidence type="ECO:0000256" key="2">
    <source>
        <dbReference type="ARBA" id="ARBA00023015"/>
    </source>
</evidence>
<dbReference type="NCBIfam" id="TIGR02937">
    <property type="entry name" value="sigma70-ECF"/>
    <property type="match status" value="1"/>
</dbReference>
<keyword evidence="2" id="KW-0805">Transcription regulation</keyword>
<dbReference type="GO" id="GO:0003677">
    <property type="term" value="F:DNA binding"/>
    <property type="evidence" value="ECO:0007669"/>
    <property type="project" value="InterPro"/>
</dbReference>
<dbReference type="SUPFAM" id="SSF88946">
    <property type="entry name" value="Sigma2 domain of RNA polymerase sigma factors"/>
    <property type="match status" value="1"/>
</dbReference>
<evidence type="ECO:0000256" key="3">
    <source>
        <dbReference type="ARBA" id="ARBA00023082"/>
    </source>
</evidence>
<dbReference type="InterPro" id="IPR013325">
    <property type="entry name" value="RNA_pol_sigma_r2"/>
</dbReference>
<dbReference type="GO" id="GO:0006352">
    <property type="term" value="P:DNA-templated transcription initiation"/>
    <property type="evidence" value="ECO:0007669"/>
    <property type="project" value="InterPro"/>
</dbReference>
<comment type="similarity">
    <text evidence="1">Belongs to the sigma-70 factor family. ECF subfamily.</text>
</comment>
<name>A0A7W3IPF4_9ACTN</name>
<dbReference type="EMBL" id="JACGWT010000001">
    <property type="protein sequence ID" value="MBA8792770.1"/>
    <property type="molecule type" value="Genomic_DNA"/>
</dbReference>
<reference evidence="8 9" key="1">
    <citation type="submission" date="2020-07" db="EMBL/GenBank/DDBJ databases">
        <title>Sequencing the genomes of 1000 actinobacteria strains.</title>
        <authorList>
            <person name="Klenk H.-P."/>
        </authorList>
    </citation>
    <scope>NUCLEOTIDE SEQUENCE [LARGE SCALE GENOMIC DNA]</scope>
    <source>
        <strain evidence="8 9">DSM 100723</strain>
    </source>
</reference>
<dbReference type="Gene3D" id="1.10.10.10">
    <property type="entry name" value="Winged helix-like DNA-binding domain superfamily/Winged helix DNA-binding domain"/>
    <property type="match status" value="1"/>
</dbReference>
<dbReference type="InterPro" id="IPR013249">
    <property type="entry name" value="RNA_pol_sigma70_r4_t2"/>
</dbReference>
<dbReference type="InterPro" id="IPR036388">
    <property type="entry name" value="WH-like_DNA-bd_sf"/>
</dbReference>
<dbReference type="PANTHER" id="PTHR43133:SF66">
    <property type="entry name" value="ECF RNA POLYMERASE SIGMA FACTOR SIGK"/>
    <property type="match status" value="1"/>
</dbReference>
<keyword evidence="4" id="KW-0804">Transcription</keyword>
<dbReference type="CDD" id="cd06171">
    <property type="entry name" value="Sigma70_r4"/>
    <property type="match status" value="1"/>
</dbReference>
<dbReference type="AlphaFoldDB" id="A0A7W3IPF4"/>
<gene>
    <name evidence="8" type="ORF">FHX74_000364</name>
</gene>
<dbReference type="InterPro" id="IPR007627">
    <property type="entry name" value="RNA_pol_sigma70_r2"/>
</dbReference>
<feature type="region of interest" description="Disordered" evidence="5">
    <location>
        <begin position="1"/>
        <end position="27"/>
    </location>
</feature>
<dbReference type="Gene3D" id="1.10.1740.10">
    <property type="match status" value="1"/>
</dbReference>
<dbReference type="Proteomes" id="UP000523079">
    <property type="component" value="Unassembled WGS sequence"/>
</dbReference>
<protein>
    <submittedName>
        <fullName evidence="8">RNA polymerase sigma-70 factor (ECF subfamily)</fullName>
    </submittedName>
</protein>
<sequence length="208" mass="22545">MDGAVHGGDDPASAGSSELPEDRPERGNDQLAALLAAAAEGDQQAFAELYDRTSARVHGVALRVLRSPDHAAEVTQEVFVDVWRQATRYSAGRGSVLAWITTMAHRRAVDRVRSVTSETARDVKYAEHTVEVAHDEVWAGVDQRLDVERVREGMAQLTSIQREALTLAYFGGYSQSQVAEHLGVPLGTVKTRIRDGLSGLRSVLGVNA</sequence>
<dbReference type="InterPro" id="IPR039425">
    <property type="entry name" value="RNA_pol_sigma-70-like"/>
</dbReference>
<dbReference type="InterPro" id="IPR013324">
    <property type="entry name" value="RNA_pol_sigma_r3/r4-like"/>
</dbReference>
<keyword evidence="9" id="KW-1185">Reference proteome</keyword>
<evidence type="ECO:0000313" key="9">
    <source>
        <dbReference type="Proteomes" id="UP000523079"/>
    </source>
</evidence>
<feature type="domain" description="RNA polymerase sigma factor 70 region 4 type 2" evidence="7">
    <location>
        <begin position="149"/>
        <end position="196"/>
    </location>
</feature>
<evidence type="ECO:0000256" key="1">
    <source>
        <dbReference type="ARBA" id="ARBA00010641"/>
    </source>
</evidence>
<proteinExistence type="inferred from homology"/>
<evidence type="ECO:0000259" key="7">
    <source>
        <dbReference type="Pfam" id="PF08281"/>
    </source>
</evidence>
<accession>A0A7W3IPF4</accession>
<comment type="caution">
    <text evidence="8">The sequence shown here is derived from an EMBL/GenBank/DDBJ whole genome shotgun (WGS) entry which is preliminary data.</text>
</comment>
<organism evidence="8 9">
    <name type="scientific">Microlunatus kandeliicorticis</name>
    <dbReference type="NCBI Taxonomy" id="1759536"/>
    <lineage>
        <taxon>Bacteria</taxon>
        <taxon>Bacillati</taxon>
        <taxon>Actinomycetota</taxon>
        <taxon>Actinomycetes</taxon>
        <taxon>Propionibacteriales</taxon>
        <taxon>Propionibacteriaceae</taxon>
        <taxon>Microlunatus</taxon>
    </lineage>
</organism>
<evidence type="ECO:0000256" key="4">
    <source>
        <dbReference type="ARBA" id="ARBA00023163"/>
    </source>
</evidence>
<keyword evidence="3" id="KW-0731">Sigma factor</keyword>
<dbReference type="InterPro" id="IPR014284">
    <property type="entry name" value="RNA_pol_sigma-70_dom"/>
</dbReference>
<evidence type="ECO:0000313" key="8">
    <source>
        <dbReference type="EMBL" id="MBA8792770.1"/>
    </source>
</evidence>
<dbReference type="PANTHER" id="PTHR43133">
    <property type="entry name" value="RNA POLYMERASE ECF-TYPE SIGMA FACTO"/>
    <property type="match status" value="1"/>
</dbReference>
<dbReference type="Pfam" id="PF04542">
    <property type="entry name" value="Sigma70_r2"/>
    <property type="match status" value="1"/>
</dbReference>
<dbReference type="GO" id="GO:0016987">
    <property type="term" value="F:sigma factor activity"/>
    <property type="evidence" value="ECO:0007669"/>
    <property type="project" value="UniProtKB-KW"/>
</dbReference>
<dbReference type="Pfam" id="PF08281">
    <property type="entry name" value="Sigma70_r4_2"/>
    <property type="match status" value="1"/>
</dbReference>